<feature type="coiled-coil region" evidence="1">
    <location>
        <begin position="1038"/>
        <end position="1068"/>
    </location>
</feature>
<dbReference type="EMBL" id="JNBR01000352">
    <property type="protein sequence ID" value="OQR94755.1"/>
    <property type="molecule type" value="Genomic_DNA"/>
</dbReference>
<dbReference type="OrthoDB" id="162726at2759"/>
<comment type="caution">
    <text evidence="2">The sequence shown here is derived from an EMBL/GenBank/DDBJ whole genome shotgun (WGS) entry which is preliminary data.</text>
</comment>
<reference evidence="2 3" key="1">
    <citation type="journal article" date="2014" name="Genome Biol. Evol.">
        <title>The secreted proteins of Achlya hypogyna and Thraustotheca clavata identify the ancestral oomycete secretome and reveal gene acquisitions by horizontal gene transfer.</title>
        <authorList>
            <person name="Misner I."/>
            <person name="Blouin N."/>
            <person name="Leonard G."/>
            <person name="Richards T.A."/>
            <person name="Lane C.E."/>
        </authorList>
    </citation>
    <scope>NUCLEOTIDE SEQUENCE [LARGE SCALE GENOMIC DNA]</scope>
    <source>
        <strain evidence="2 3">ATCC 48635</strain>
    </source>
</reference>
<organism evidence="2 3">
    <name type="scientific">Achlya hypogyna</name>
    <name type="common">Oomycete</name>
    <name type="synonym">Protoachlya hypogyna</name>
    <dbReference type="NCBI Taxonomy" id="1202772"/>
    <lineage>
        <taxon>Eukaryota</taxon>
        <taxon>Sar</taxon>
        <taxon>Stramenopiles</taxon>
        <taxon>Oomycota</taxon>
        <taxon>Saprolegniomycetes</taxon>
        <taxon>Saprolegniales</taxon>
        <taxon>Achlyaceae</taxon>
        <taxon>Achlya</taxon>
    </lineage>
</organism>
<protein>
    <submittedName>
        <fullName evidence="2">Uncharacterized protein</fullName>
    </submittedName>
</protein>
<evidence type="ECO:0000256" key="1">
    <source>
        <dbReference type="SAM" id="Coils"/>
    </source>
</evidence>
<keyword evidence="1" id="KW-0175">Coiled coil</keyword>
<dbReference type="Proteomes" id="UP000243579">
    <property type="component" value="Unassembled WGS sequence"/>
</dbReference>
<name>A0A1V9Z9S9_ACHHY</name>
<keyword evidence="3" id="KW-1185">Reference proteome</keyword>
<gene>
    <name evidence="2" type="ORF">ACHHYP_00931</name>
</gene>
<evidence type="ECO:0000313" key="3">
    <source>
        <dbReference type="Proteomes" id="UP000243579"/>
    </source>
</evidence>
<accession>A0A1V9Z9S9</accession>
<dbReference type="AlphaFoldDB" id="A0A1V9Z9S9"/>
<evidence type="ECO:0000313" key="2">
    <source>
        <dbReference type="EMBL" id="OQR94755.1"/>
    </source>
</evidence>
<sequence>MERLLQATTDDAGAVELHLASLSITEVEELLLSLPRHENDDAAMPFVRIVFGSPVDGQVLSSASFYASAARRHKAMDILLLLVLEKKLHHKWVNELCMVYMVLVDELRVDATAMAAVLKEVLAVLDTILRLLATALRAPTVDGPSFQSILDSIPYLVSLAKPASTSELGDSLLALPWTTPTLHLVLDFVKGTSFLGRRHHVALQTLAREALPSLPQQLAFGYWNDCIQACFELSDIHDDTEWVLICRAMLEQLPAALERDLDYLVQTLFQYSPVLVGRFHESLVARPPRSPTDVLVLLHALQAAQPLFKLAIDQPTSRHRQLQDVLLAHLAAQPVVDARPLLRYAAHCKALVLLDAAVEWLQTAPRVASPVLLALFDDVPDLRAEVVDVVLAAMERDTPAALDVVTVLAADRTQLLAPLGQQIQERVGHVFGASVAAGSALLERLFPLVASAAFYGFVMVFLRKQLVSPLEAPPGASIALWCTLLASPLLSARQQEDVLTVCHDVLLMPHVALKVHLLRRLPPALPALPAALLLPLADACKGCLSAVASVDADGGLALRNDVESDQAGLLVELCIELLPRLSPAAAYRVQQLCAALAGELSHAHCVAFVTQPPASVAVVAARVGLYESLCRVAGLADSSLRCTLGRIAGHVPEAELLDALELTGCCLQRAMLALCALEKAAADLSSNTTARALAATARLYPELVQGLHDARVAHNDGGLVVACGLKPLKVFKATDVMAQVLRVWIAVAKTNGHFAWPAFLAHWGVSAWEPVLAAFLEQLQRLLGGASTVYLALVIAEWLQLVQTQLPVAARADLADAVYATVCENAVGSPNLLRALLGIALQDAPLERLIAVLREAQAQPRAPAVGKFKRLRAAVAHPLLVSDTTRTTAYVAAMKQVDGALQCWYTALGAGEPSSPWSRVHAALLEAFIEPELAWKAAGGVLDSVLRVGKGVLPALLGGAAFVGIVHDVVALCLALVAAWQHGTATTVNLTTKIDVFLLETAAVLTAALRKKHALGPQEREMIEAMARRIMAHVEAMSEMTKKQTKQLQQQAQELRAQTKQRRKHRLRSRHEYIDECLREEGGDDAFADLEDFIA</sequence>
<proteinExistence type="predicted"/>